<name>A0A150G9F6_GONPE</name>
<dbReference type="Proteomes" id="UP000075714">
    <property type="component" value="Unassembled WGS sequence"/>
</dbReference>
<dbReference type="AlphaFoldDB" id="A0A150G9F6"/>
<comment type="caution">
    <text evidence="2">The sequence shown here is derived from an EMBL/GenBank/DDBJ whole genome shotgun (WGS) entry which is preliminary data.</text>
</comment>
<evidence type="ECO:0000256" key="1">
    <source>
        <dbReference type="SAM" id="MobiDB-lite"/>
    </source>
</evidence>
<feature type="compositionally biased region" description="Gly residues" evidence="1">
    <location>
        <begin position="799"/>
        <end position="809"/>
    </location>
</feature>
<dbReference type="EMBL" id="LSYV01000044">
    <property type="protein sequence ID" value="KXZ46472.1"/>
    <property type="molecule type" value="Genomic_DNA"/>
</dbReference>
<organism evidence="2 3">
    <name type="scientific">Gonium pectorale</name>
    <name type="common">Green alga</name>
    <dbReference type="NCBI Taxonomy" id="33097"/>
    <lineage>
        <taxon>Eukaryota</taxon>
        <taxon>Viridiplantae</taxon>
        <taxon>Chlorophyta</taxon>
        <taxon>core chlorophytes</taxon>
        <taxon>Chlorophyceae</taxon>
        <taxon>CS clade</taxon>
        <taxon>Chlamydomonadales</taxon>
        <taxon>Volvocaceae</taxon>
        <taxon>Gonium</taxon>
    </lineage>
</organism>
<feature type="region of interest" description="Disordered" evidence="1">
    <location>
        <begin position="26"/>
        <end position="86"/>
    </location>
</feature>
<feature type="region of interest" description="Disordered" evidence="1">
    <location>
        <begin position="794"/>
        <end position="878"/>
    </location>
</feature>
<protein>
    <submittedName>
        <fullName evidence="2">Uncharacterized protein</fullName>
    </submittedName>
</protein>
<feature type="region of interest" description="Disordered" evidence="1">
    <location>
        <begin position="496"/>
        <end position="530"/>
    </location>
</feature>
<feature type="compositionally biased region" description="Low complexity" evidence="1">
    <location>
        <begin position="61"/>
        <end position="85"/>
    </location>
</feature>
<sequence>MTREQQQEGPPIKGLFGALQSDYEEAKERILARPSSSSQQKVGGSGAASVATQPPPPPPEQQQQLPSRQYPGPGAPAAGVLAAGGTAWPGASANLEALQRENLKVIELEEEARAELAVALQREKKVQEENERLRSEVQRLEEGVRRLQKHRDLAASLSRQLLAAHDRAHAAEAELECLERRLSEAVAERDALIVQLQQTEEAHGPAHPEGAPPEATALPGGGGALPLPPSAQGIGRAGAGAGARRPRMPPVLRLEPSRLLPDADLEVGLGVAELRQGLHEFRSCLRDTAQRLLHTRPSCCRELADALTERSLAAITLAADGTAAAPAFKTAGGPAASLVCAAAPASAASHAATSLAPGALWELSAALLAHFLSSWLHTELWQDPVAWLEAAVAAEFASGGAAAGTSATATAGAGRVSFISATGSGMATSVWRGAPGGYLVVACGGRSGWPGRGAGAGASAAWPPGGLRPSAAERNAAALLRSQAARRWYDAVHEAVRREEEDSGGAGAAGGQQGPALANGGGLKGSGGGDGMSPSAAVVRAAAEALAAAMATALEAEVDRLRLAPEAAPPAGACIAIHAALRPLAIRALRLGLFVSAAHPLWRLFVAPSAAGAAAEAAEAGQPLTLLTLLQLVESHQAPERELRPTPPAALLPPPLASAPPRYYAGAVPTTWPPGGLDAQHESDAAEGAPAAAAAPAVTTAGDSRGAGNGRTATATAAAPSPAAPAAAAAAVAPRLVLCSLAPGVAVMDPDDDALAAGAGGGATWAPSRPPAGCRCVVREAVVSWSWATAEGRVTDAVSGGGGSGGDGGSDTSHATQPAAAAGMEQDPARTGRQRLQPPQAPPTPPRTAAHAGGAGSPPAARPPEEGAGAATCEPTVM</sequence>
<feature type="compositionally biased region" description="Low complexity" evidence="1">
    <location>
        <begin position="686"/>
        <end position="704"/>
    </location>
</feature>
<feature type="compositionally biased region" description="Gly residues" evidence="1">
    <location>
        <begin position="504"/>
        <end position="530"/>
    </location>
</feature>
<evidence type="ECO:0000313" key="3">
    <source>
        <dbReference type="Proteomes" id="UP000075714"/>
    </source>
</evidence>
<feature type="region of interest" description="Disordered" evidence="1">
    <location>
        <begin position="200"/>
        <end position="248"/>
    </location>
</feature>
<feature type="compositionally biased region" description="Low complexity" evidence="1">
    <location>
        <begin position="207"/>
        <end position="218"/>
    </location>
</feature>
<feature type="region of interest" description="Disordered" evidence="1">
    <location>
        <begin position="669"/>
        <end position="720"/>
    </location>
</feature>
<accession>A0A150G9F6</accession>
<feature type="region of interest" description="Disordered" evidence="1">
    <location>
        <begin position="1"/>
        <end position="20"/>
    </location>
</feature>
<keyword evidence="3" id="KW-1185">Reference proteome</keyword>
<reference evidence="3" key="1">
    <citation type="journal article" date="2016" name="Nat. Commun.">
        <title>The Gonium pectorale genome demonstrates co-option of cell cycle regulation during the evolution of multicellularity.</title>
        <authorList>
            <person name="Hanschen E.R."/>
            <person name="Marriage T.N."/>
            <person name="Ferris P.J."/>
            <person name="Hamaji T."/>
            <person name="Toyoda A."/>
            <person name="Fujiyama A."/>
            <person name="Neme R."/>
            <person name="Noguchi H."/>
            <person name="Minakuchi Y."/>
            <person name="Suzuki M."/>
            <person name="Kawai-Toyooka H."/>
            <person name="Smith D.R."/>
            <person name="Sparks H."/>
            <person name="Anderson J."/>
            <person name="Bakaric R."/>
            <person name="Luria V."/>
            <person name="Karger A."/>
            <person name="Kirschner M.W."/>
            <person name="Durand P.M."/>
            <person name="Michod R.E."/>
            <person name="Nozaki H."/>
            <person name="Olson B.J."/>
        </authorList>
    </citation>
    <scope>NUCLEOTIDE SEQUENCE [LARGE SCALE GENOMIC DNA]</scope>
    <source>
        <strain evidence="3">NIES-2863</strain>
    </source>
</reference>
<evidence type="ECO:0000313" key="2">
    <source>
        <dbReference type="EMBL" id="KXZ46472.1"/>
    </source>
</evidence>
<proteinExistence type="predicted"/>
<gene>
    <name evidence="2" type="ORF">GPECTOR_43g908</name>
</gene>